<name>A0A8H5LN42_9AGAR</name>
<dbReference type="PANTHER" id="PTHR22893:SF91">
    <property type="entry name" value="NADPH DEHYDROGENASE 2-RELATED"/>
    <property type="match status" value="1"/>
</dbReference>
<evidence type="ECO:0000313" key="3">
    <source>
        <dbReference type="Proteomes" id="UP000559256"/>
    </source>
</evidence>
<dbReference type="SUPFAM" id="SSF51395">
    <property type="entry name" value="FMN-linked oxidoreductases"/>
    <property type="match status" value="1"/>
</dbReference>
<dbReference type="GO" id="GO:0016491">
    <property type="term" value="F:oxidoreductase activity"/>
    <property type="evidence" value="ECO:0007669"/>
    <property type="project" value="InterPro"/>
</dbReference>
<accession>A0A8H5LN42</accession>
<gene>
    <name evidence="2" type="ORF">D9758_008388</name>
</gene>
<reference evidence="2 3" key="1">
    <citation type="journal article" date="2020" name="ISME J.">
        <title>Uncovering the hidden diversity of litter-decomposition mechanisms in mushroom-forming fungi.</title>
        <authorList>
            <person name="Floudas D."/>
            <person name="Bentzer J."/>
            <person name="Ahren D."/>
            <person name="Johansson T."/>
            <person name="Persson P."/>
            <person name="Tunlid A."/>
        </authorList>
    </citation>
    <scope>NUCLEOTIDE SEQUENCE [LARGE SCALE GENOMIC DNA]</scope>
    <source>
        <strain evidence="2 3">CBS 291.85</strain>
    </source>
</reference>
<dbReference type="Gene3D" id="3.20.20.70">
    <property type="entry name" value="Aldolase class I"/>
    <property type="match status" value="1"/>
</dbReference>
<comment type="caution">
    <text evidence="2">The sequence shown here is derived from an EMBL/GenBank/DDBJ whole genome shotgun (WGS) entry which is preliminary data.</text>
</comment>
<keyword evidence="3" id="KW-1185">Reference proteome</keyword>
<feature type="domain" description="NADH:flavin oxidoreductase/NADH oxidase N-terminal" evidence="1">
    <location>
        <begin position="19"/>
        <end position="367"/>
    </location>
</feature>
<dbReference type="InterPro" id="IPR045247">
    <property type="entry name" value="Oye-like"/>
</dbReference>
<protein>
    <recommendedName>
        <fullName evidence="1">NADH:flavin oxidoreductase/NADH oxidase N-terminal domain-containing protein</fullName>
    </recommendedName>
</protein>
<dbReference type="Proteomes" id="UP000559256">
    <property type="component" value="Unassembled WGS sequence"/>
</dbReference>
<dbReference type="CDD" id="cd02933">
    <property type="entry name" value="OYE_like_FMN"/>
    <property type="match status" value="1"/>
</dbReference>
<sequence length="405" mass="45011">MSSFETKYQSQGLEELSVLFTPIQLGPLTIRNKFFMAPLTRDRNVPTNVPTDLMVEHYRQRAKGGAGLIIAEATVISQQGAPWPHAPGIWSDEHVRAWKEITDAVHEEGAYIYSQLWHLGRISHIDAPEQVASGEPVYAPSAVGARPNGLSKFRFLPGKPGPSTPVEIKDPRRFIEQFRLAAINAKRAGFDGVEVHTGGGYLIHQFLDNTTNKRNDEWGGSVENRARFGLEVLKAVTEIFGPGRVGIKLTPAGGYNDIGMPLEDTLETFTYFITKADKLDLAYMMFLRYNETMDEAYDGKTRGTPHDVIQTYKPLVLNTKFFTNQSYTVQEAAQHISSGKVDGVFLGTAWIANPDLPKRIQFGIPLNTNIDMGRLYGPKDGSVLSEDELTKGYTDYPFAELPLGN</sequence>
<evidence type="ECO:0000259" key="1">
    <source>
        <dbReference type="Pfam" id="PF00724"/>
    </source>
</evidence>
<proteinExistence type="predicted"/>
<dbReference type="InterPro" id="IPR013785">
    <property type="entry name" value="Aldolase_TIM"/>
</dbReference>
<dbReference type="AlphaFoldDB" id="A0A8H5LN42"/>
<dbReference type="GO" id="GO:0010181">
    <property type="term" value="F:FMN binding"/>
    <property type="evidence" value="ECO:0007669"/>
    <property type="project" value="InterPro"/>
</dbReference>
<organism evidence="2 3">
    <name type="scientific">Tetrapyrgos nigripes</name>
    <dbReference type="NCBI Taxonomy" id="182062"/>
    <lineage>
        <taxon>Eukaryota</taxon>
        <taxon>Fungi</taxon>
        <taxon>Dikarya</taxon>
        <taxon>Basidiomycota</taxon>
        <taxon>Agaricomycotina</taxon>
        <taxon>Agaricomycetes</taxon>
        <taxon>Agaricomycetidae</taxon>
        <taxon>Agaricales</taxon>
        <taxon>Marasmiineae</taxon>
        <taxon>Marasmiaceae</taxon>
        <taxon>Tetrapyrgos</taxon>
    </lineage>
</organism>
<dbReference type="Pfam" id="PF00724">
    <property type="entry name" value="Oxidored_FMN"/>
    <property type="match status" value="1"/>
</dbReference>
<evidence type="ECO:0000313" key="2">
    <source>
        <dbReference type="EMBL" id="KAF5363233.1"/>
    </source>
</evidence>
<dbReference type="InterPro" id="IPR001155">
    <property type="entry name" value="OxRdtase_FMN_N"/>
</dbReference>
<dbReference type="PANTHER" id="PTHR22893">
    <property type="entry name" value="NADH OXIDOREDUCTASE-RELATED"/>
    <property type="match status" value="1"/>
</dbReference>
<dbReference type="OrthoDB" id="276546at2759"/>
<dbReference type="EMBL" id="JAACJM010000034">
    <property type="protein sequence ID" value="KAF5363233.1"/>
    <property type="molecule type" value="Genomic_DNA"/>
</dbReference>